<evidence type="ECO:0000313" key="6">
    <source>
        <dbReference type="EMBL" id="MCI5756503.1"/>
    </source>
</evidence>
<comment type="caution">
    <text evidence="6">The sequence shown here is derived from an EMBL/GenBank/DDBJ whole genome shotgun (WGS) entry which is preliminary data.</text>
</comment>
<keyword evidence="1" id="KW-0805">Transcription regulation</keyword>
<evidence type="ECO:0000256" key="3">
    <source>
        <dbReference type="ARBA" id="ARBA00023163"/>
    </source>
</evidence>
<gene>
    <name evidence="6" type="ORF">MR241_09460</name>
</gene>
<dbReference type="Pfam" id="PF09339">
    <property type="entry name" value="HTH_IclR"/>
    <property type="match status" value="1"/>
</dbReference>
<organism evidence="6 7">
    <name type="scientific">Candidatus Colimorpha enterica</name>
    <dbReference type="NCBI Taxonomy" id="3083063"/>
    <lineage>
        <taxon>Bacteria</taxon>
        <taxon>Pseudomonadati</taxon>
        <taxon>Bacteroidota</taxon>
        <taxon>Bacteroidia</taxon>
        <taxon>Bacteroidales</taxon>
        <taxon>Candidatus Colimorpha</taxon>
    </lineage>
</organism>
<protein>
    <submittedName>
        <fullName evidence="6">IclR family transcriptional regulator</fullName>
    </submittedName>
</protein>
<dbReference type="PANTHER" id="PTHR30136">
    <property type="entry name" value="HELIX-TURN-HELIX TRANSCRIPTIONAL REGULATOR, ICLR FAMILY"/>
    <property type="match status" value="1"/>
</dbReference>
<accession>A0AAE3FL40</accession>
<dbReference type="InterPro" id="IPR014757">
    <property type="entry name" value="Tscrpt_reg_IclR_C"/>
</dbReference>
<dbReference type="Proteomes" id="UP001139365">
    <property type="component" value="Unassembled WGS sequence"/>
</dbReference>
<dbReference type="SUPFAM" id="SSF55781">
    <property type="entry name" value="GAF domain-like"/>
    <property type="match status" value="1"/>
</dbReference>
<dbReference type="PROSITE" id="PS51077">
    <property type="entry name" value="HTH_ICLR"/>
    <property type="match status" value="1"/>
</dbReference>
<dbReference type="EMBL" id="JALEMU010000158">
    <property type="protein sequence ID" value="MCI5756503.1"/>
    <property type="molecule type" value="Genomic_DNA"/>
</dbReference>
<feature type="domain" description="IclR-ED" evidence="5">
    <location>
        <begin position="66"/>
        <end position="248"/>
    </location>
</feature>
<dbReference type="GO" id="GO:0003677">
    <property type="term" value="F:DNA binding"/>
    <property type="evidence" value="ECO:0007669"/>
    <property type="project" value="UniProtKB-KW"/>
</dbReference>
<keyword evidence="3" id="KW-0804">Transcription</keyword>
<dbReference type="GO" id="GO:0003700">
    <property type="term" value="F:DNA-binding transcription factor activity"/>
    <property type="evidence" value="ECO:0007669"/>
    <property type="project" value="TreeGrafter"/>
</dbReference>
<dbReference type="InterPro" id="IPR005471">
    <property type="entry name" value="Tscrpt_reg_IclR_N"/>
</dbReference>
<dbReference type="AlphaFoldDB" id="A0AAE3FL40"/>
<evidence type="ECO:0000256" key="2">
    <source>
        <dbReference type="ARBA" id="ARBA00023125"/>
    </source>
</evidence>
<dbReference type="InterPro" id="IPR036390">
    <property type="entry name" value="WH_DNA-bd_sf"/>
</dbReference>
<dbReference type="PANTHER" id="PTHR30136:SF24">
    <property type="entry name" value="HTH-TYPE TRANSCRIPTIONAL REPRESSOR ALLR"/>
    <property type="match status" value="1"/>
</dbReference>
<dbReference type="InterPro" id="IPR050707">
    <property type="entry name" value="HTH_MetabolicPath_Reg"/>
</dbReference>
<dbReference type="SUPFAM" id="SSF46785">
    <property type="entry name" value="Winged helix' DNA-binding domain"/>
    <property type="match status" value="1"/>
</dbReference>
<dbReference type="Pfam" id="PF01614">
    <property type="entry name" value="IclR_C"/>
    <property type="match status" value="1"/>
</dbReference>
<keyword evidence="2" id="KW-0238">DNA-binding</keyword>
<dbReference type="InterPro" id="IPR029016">
    <property type="entry name" value="GAF-like_dom_sf"/>
</dbReference>
<dbReference type="PROSITE" id="PS51078">
    <property type="entry name" value="ICLR_ED"/>
    <property type="match status" value="1"/>
</dbReference>
<evidence type="ECO:0000313" key="7">
    <source>
        <dbReference type="Proteomes" id="UP001139365"/>
    </source>
</evidence>
<dbReference type="Gene3D" id="3.30.450.40">
    <property type="match status" value="1"/>
</dbReference>
<evidence type="ECO:0000256" key="1">
    <source>
        <dbReference type="ARBA" id="ARBA00023015"/>
    </source>
</evidence>
<feature type="domain" description="HTH iclR-type" evidence="4">
    <location>
        <begin position="2"/>
        <end position="65"/>
    </location>
</feature>
<evidence type="ECO:0000259" key="5">
    <source>
        <dbReference type="PROSITE" id="PS51078"/>
    </source>
</evidence>
<dbReference type="InterPro" id="IPR036388">
    <property type="entry name" value="WH-like_DNA-bd_sf"/>
</dbReference>
<reference evidence="6 7" key="1">
    <citation type="submission" date="2022-03" db="EMBL/GenBank/DDBJ databases">
        <title>Metagenome-assembled genomes from swine fecal metagenomes.</title>
        <authorList>
            <person name="Holman D.B."/>
            <person name="Kommadath A."/>
        </authorList>
    </citation>
    <scope>NUCLEOTIDE SEQUENCE [LARGE SCALE GENOMIC DNA]</scope>
    <source>
        <strain evidence="6">SUG147</strain>
    </source>
</reference>
<dbReference type="SMART" id="SM00346">
    <property type="entry name" value="HTH_ICLR"/>
    <property type="match status" value="1"/>
</dbReference>
<dbReference type="Gene3D" id="1.10.10.10">
    <property type="entry name" value="Winged helix-like DNA-binding domain superfamily/Winged helix DNA-binding domain"/>
    <property type="match status" value="1"/>
</dbReference>
<name>A0AAE3FL40_9BACT</name>
<evidence type="ECO:0000259" key="4">
    <source>
        <dbReference type="PROSITE" id="PS51077"/>
    </source>
</evidence>
<dbReference type="GO" id="GO:0045892">
    <property type="term" value="P:negative regulation of DNA-templated transcription"/>
    <property type="evidence" value="ECO:0007669"/>
    <property type="project" value="TreeGrafter"/>
</dbReference>
<sequence length="254" mass="27467">MNNSAKRVLDILGLIASSETPLTASEIGKELSIPKSSVFDIVNILSERGYITTVSPYGKAYRIGISAYRTGMAFVRRDGLFNSAHPILRNLSDATGETCYLAVEADGKIVYLDKAESSAPIRSSLNVGSQNGMHCTGLGKALLAAYPEERAIAAIGKNPERHTENTLCDLPSIMAELEKTRERGYAIDNGEDNTFLRCVAAPVRDADGNAVAAISVTMLESNFRREHVTDVIRKLTEAALAISHINGYIGNNLY</sequence>
<proteinExistence type="predicted"/>